<dbReference type="EC" id="1.3.1.93" evidence="4"/>
<keyword evidence="21" id="KW-1185">Reference proteome</keyword>
<evidence type="ECO:0000256" key="3">
    <source>
        <dbReference type="ARBA" id="ARBA00007742"/>
    </source>
</evidence>
<proteinExistence type="inferred from homology"/>
<dbReference type="GO" id="GO:0102758">
    <property type="term" value="F:very-long-chain enoyl-CoA reductase activity"/>
    <property type="evidence" value="ECO:0007669"/>
    <property type="project" value="UniProtKB-EC"/>
</dbReference>
<dbReference type="PANTHER" id="PTHR10556:SF28">
    <property type="entry name" value="VERY-LONG-CHAIN ENOYL-COA REDUCTASE"/>
    <property type="match status" value="1"/>
</dbReference>
<evidence type="ECO:0000256" key="17">
    <source>
        <dbReference type="SAM" id="MobiDB-lite"/>
    </source>
</evidence>
<evidence type="ECO:0000256" key="18">
    <source>
        <dbReference type="SAM" id="Phobius"/>
    </source>
</evidence>
<comment type="catalytic activity">
    <reaction evidence="15">
        <text>a very-long-chain 2,3-saturated fatty acyl-CoA + NADP(+) = a very-long-chain (2E)-enoyl-CoA + NADPH + H(+)</text>
        <dbReference type="Rhea" id="RHEA:14473"/>
        <dbReference type="ChEBI" id="CHEBI:15378"/>
        <dbReference type="ChEBI" id="CHEBI:57783"/>
        <dbReference type="ChEBI" id="CHEBI:58349"/>
        <dbReference type="ChEBI" id="CHEBI:83724"/>
        <dbReference type="ChEBI" id="CHEBI:83728"/>
        <dbReference type="EC" id="1.3.1.93"/>
    </reaction>
</comment>
<evidence type="ECO:0000256" key="12">
    <source>
        <dbReference type="ARBA" id="ARBA00023098"/>
    </source>
</evidence>
<dbReference type="Proteomes" id="UP000887226">
    <property type="component" value="Unassembled WGS sequence"/>
</dbReference>
<dbReference type="InterPro" id="IPR039357">
    <property type="entry name" value="SRD5A/TECR"/>
</dbReference>
<protein>
    <recommendedName>
        <fullName evidence="4">very-long-chain enoyl-CoA reductase</fullName>
        <ecNumber evidence="4">1.3.1.93</ecNumber>
    </recommendedName>
</protein>
<evidence type="ECO:0000256" key="14">
    <source>
        <dbReference type="ARBA" id="ARBA00023160"/>
    </source>
</evidence>
<evidence type="ECO:0000256" key="11">
    <source>
        <dbReference type="ARBA" id="ARBA00023002"/>
    </source>
</evidence>
<evidence type="ECO:0000256" key="15">
    <source>
        <dbReference type="ARBA" id="ARBA00051495"/>
    </source>
</evidence>
<dbReference type="InterPro" id="IPR001104">
    <property type="entry name" value="3-oxo-5_a-steroid_4-DH_C"/>
</dbReference>
<gene>
    <name evidence="20" type="ORF">BJ878DRAFT_528889</name>
</gene>
<keyword evidence="11" id="KW-0560">Oxidoreductase</keyword>
<evidence type="ECO:0000256" key="8">
    <source>
        <dbReference type="ARBA" id="ARBA00022832"/>
    </source>
</evidence>
<evidence type="ECO:0000256" key="16">
    <source>
        <dbReference type="ARBA" id="ARBA00058640"/>
    </source>
</evidence>
<keyword evidence="6 18" id="KW-0812">Transmembrane</keyword>
<name>A0A9P7YU18_9HELO</name>
<keyword evidence="14" id="KW-0275">Fatty acid biosynthesis</keyword>
<keyword evidence="7" id="KW-0256">Endoplasmic reticulum</keyword>
<evidence type="ECO:0000256" key="7">
    <source>
        <dbReference type="ARBA" id="ARBA00022824"/>
    </source>
</evidence>
<dbReference type="OrthoDB" id="540503at2759"/>
<evidence type="ECO:0000256" key="10">
    <source>
        <dbReference type="ARBA" id="ARBA00022989"/>
    </source>
</evidence>
<evidence type="ECO:0000313" key="20">
    <source>
        <dbReference type="EMBL" id="KAG9239993.1"/>
    </source>
</evidence>
<sequence>MSSTIKVTPRSTRKPIKNLPTSTNITDQTTVEDVKIALARQANNMDHNRLGLYDAKKKILRDRRALIRKNKDVFDAQEIFVKDLGPQISWLTVFVIEYAGPIVIHLLFLPLRKYLYSSNPPLSSSQRLSMAMIIIHFLKREYETLYVHRFSLGTMPVRNIFKNSAHYWVLSGVNIAYWVYGPNSATAKSSSTINAWNTVGLLLFIFAEISNYQTHLTLSNLRTPGGTERGIPKGYGFDLVTCPNYFFEILAWTGVLMVTKSLGTVVFLIFATGQMYQWAWKKERALRAEFPDRYKKKKTVLVPFLAI</sequence>
<evidence type="ECO:0000313" key="21">
    <source>
        <dbReference type="Proteomes" id="UP000887226"/>
    </source>
</evidence>
<comment type="function">
    <text evidence="16">Catalyzes the last of the four reactions of the long-chain fatty acids elongation cycle. This endoplasmic reticulum-bound enzymatic process, allows the addition of 2 carbons to the chain of long- and very long-chain fatty acids/VLCFAs per cycle. This enzyme reduces the trans-2,3-enoyl-CoA fatty acid intermediate to an acyl-CoA that can be further elongated by entering a new cycle of elongation. Thereby, it participates in the production of VLCFAs of different chain lengths that are involved in multiple biological processes as precursors of membrane lipids and lipid mediators.</text>
</comment>
<feature type="transmembrane region" description="Helical" evidence="18">
    <location>
        <begin position="193"/>
        <end position="212"/>
    </location>
</feature>
<feature type="compositionally biased region" description="Polar residues" evidence="17">
    <location>
        <begin position="1"/>
        <end position="10"/>
    </location>
</feature>
<dbReference type="PROSITE" id="PS50244">
    <property type="entry name" value="S5A_REDUCTASE"/>
    <property type="match status" value="1"/>
</dbReference>
<comment type="subcellular location">
    <subcellularLocation>
        <location evidence="1">Endoplasmic reticulum membrane</location>
        <topology evidence="1">Multi-pass membrane protein</topology>
    </subcellularLocation>
</comment>
<dbReference type="GO" id="GO:0042761">
    <property type="term" value="P:very long-chain fatty acid biosynthetic process"/>
    <property type="evidence" value="ECO:0007669"/>
    <property type="project" value="TreeGrafter"/>
</dbReference>
<evidence type="ECO:0000256" key="5">
    <source>
        <dbReference type="ARBA" id="ARBA00022516"/>
    </source>
</evidence>
<keyword evidence="8" id="KW-0276">Fatty acid metabolism</keyword>
<evidence type="ECO:0000256" key="4">
    <source>
        <dbReference type="ARBA" id="ARBA00012530"/>
    </source>
</evidence>
<keyword evidence="5" id="KW-0444">Lipid biosynthesis</keyword>
<comment type="pathway">
    <text evidence="2">Lipid metabolism; fatty acid biosynthesis.</text>
</comment>
<evidence type="ECO:0000256" key="1">
    <source>
        <dbReference type="ARBA" id="ARBA00004477"/>
    </source>
</evidence>
<dbReference type="Pfam" id="PF02544">
    <property type="entry name" value="Steroid_dh"/>
    <property type="match status" value="1"/>
</dbReference>
<dbReference type="PANTHER" id="PTHR10556">
    <property type="entry name" value="3-OXO-5-ALPHA-STEROID 4-DEHYDROGENASE"/>
    <property type="match status" value="1"/>
</dbReference>
<dbReference type="GO" id="GO:0005789">
    <property type="term" value="C:endoplasmic reticulum membrane"/>
    <property type="evidence" value="ECO:0007669"/>
    <property type="project" value="UniProtKB-SubCell"/>
</dbReference>
<organism evidence="20 21">
    <name type="scientific">Calycina marina</name>
    <dbReference type="NCBI Taxonomy" id="1763456"/>
    <lineage>
        <taxon>Eukaryota</taxon>
        <taxon>Fungi</taxon>
        <taxon>Dikarya</taxon>
        <taxon>Ascomycota</taxon>
        <taxon>Pezizomycotina</taxon>
        <taxon>Leotiomycetes</taxon>
        <taxon>Helotiales</taxon>
        <taxon>Pezizellaceae</taxon>
        <taxon>Calycina</taxon>
    </lineage>
</organism>
<evidence type="ECO:0000259" key="19">
    <source>
        <dbReference type="Pfam" id="PF02544"/>
    </source>
</evidence>
<reference evidence="20" key="1">
    <citation type="journal article" date="2021" name="IMA Fungus">
        <title>Genomic characterization of three marine fungi, including Emericellopsis atlantica sp. nov. with signatures of a generalist lifestyle and marine biomass degradation.</title>
        <authorList>
            <person name="Hagestad O.C."/>
            <person name="Hou L."/>
            <person name="Andersen J.H."/>
            <person name="Hansen E.H."/>
            <person name="Altermark B."/>
            <person name="Li C."/>
            <person name="Kuhnert E."/>
            <person name="Cox R.J."/>
            <person name="Crous P.W."/>
            <person name="Spatafora J.W."/>
            <person name="Lail K."/>
            <person name="Amirebrahimi M."/>
            <person name="Lipzen A."/>
            <person name="Pangilinan J."/>
            <person name="Andreopoulos W."/>
            <person name="Hayes R.D."/>
            <person name="Ng V."/>
            <person name="Grigoriev I.V."/>
            <person name="Jackson S.A."/>
            <person name="Sutton T.D.S."/>
            <person name="Dobson A.D.W."/>
            <person name="Rama T."/>
        </authorList>
    </citation>
    <scope>NUCLEOTIDE SEQUENCE</scope>
    <source>
        <strain evidence="20">TRa3180A</strain>
    </source>
</reference>
<dbReference type="FunFam" id="1.20.120.1630:FF:000010">
    <property type="entry name" value="Steroid alpha reductase family protein"/>
    <property type="match status" value="1"/>
</dbReference>
<comment type="caution">
    <text evidence="20">The sequence shown here is derived from an EMBL/GenBank/DDBJ whole genome shotgun (WGS) entry which is preliminary data.</text>
</comment>
<accession>A0A9P7YU18</accession>
<keyword evidence="12" id="KW-0443">Lipid metabolism</keyword>
<keyword evidence="13 18" id="KW-0472">Membrane</keyword>
<dbReference type="AlphaFoldDB" id="A0A9P7YU18"/>
<evidence type="ECO:0000256" key="6">
    <source>
        <dbReference type="ARBA" id="ARBA00022692"/>
    </source>
</evidence>
<evidence type="ECO:0000256" key="2">
    <source>
        <dbReference type="ARBA" id="ARBA00005194"/>
    </source>
</evidence>
<dbReference type="Gene3D" id="1.20.120.1630">
    <property type="match status" value="1"/>
</dbReference>
<evidence type="ECO:0000256" key="9">
    <source>
        <dbReference type="ARBA" id="ARBA00022857"/>
    </source>
</evidence>
<feature type="domain" description="3-oxo-5-alpha-steroid 4-dehydrogenase C-terminal" evidence="19">
    <location>
        <begin position="154"/>
        <end position="305"/>
    </location>
</feature>
<comment type="similarity">
    <text evidence="3">Belongs to the steroid 5-alpha reductase family.</text>
</comment>
<evidence type="ECO:0000256" key="13">
    <source>
        <dbReference type="ARBA" id="ARBA00023136"/>
    </source>
</evidence>
<feature type="transmembrane region" description="Helical" evidence="18">
    <location>
        <begin position="249"/>
        <end position="272"/>
    </location>
</feature>
<keyword evidence="10 18" id="KW-1133">Transmembrane helix</keyword>
<keyword evidence="9" id="KW-0521">NADP</keyword>
<feature type="region of interest" description="Disordered" evidence="17">
    <location>
        <begin position="1"/>
        <end position="23"/>
    </location>
</feature>
<dbReference type="EMBL" id="MU254655">
    <property type="protein sequence ID" value="KAG9239993.1"/>
    <property type="molecule type" value="Genomic_DNA"/>
</dbReference>
<feature type="transmembrane region" description="Helical" evidence="18">
    <location>
        <begin position="165"/>
        <end position="181"/>
    </location>
</feature>
<feature type="transmembrane region" description="Helical" evidence="18">
    <location>
        <begin position="88"/>
        <end position="108"/>
    </location>
</feature>